<dbReference type="RefSeq" id="WP_007036349.1">
    <property type="nucleotide sequence ID" value="NZ_CATYQV010000004.1"/>
</dbReference>
<keyword evidence="1" id="KW-0472">Membrane</keyword>
<evidence type="ECO:0000313" key="2">
    <source>
        <dbReference type="EMBL" id="RGV72464.1"/>
    </source>
</evidence>
<accession>A0A412YXV7</accession>
<keyword evidence="1" id="KW-1133">Transmembrane helix</keyword>
<sequence length="57" mass="6236">MAQWPEEPAQITILDEDVPLAPLPKTGEGPRSYYLAAVISSLLSGLYIALHGRKRDS</sequence>
<feature type="transmembrane region" description="Helical" evidence="1">
    <location>
        <begin position="32"/>
        <end position="50"/>
    </location>
</feature>
<name>A0A412YXV7_9FIRM</name>
<dbReference type="Proteomes" id="UP000284543">
    <property type="component" value="Unassembled WGS sequence"/>
</dbReference>
<dbReference type="EMBL" id="QRZM01000014">
    <property type="protein sequence ID" value="RGV72464.1"/>
    <property type="molecule type" value="Genomic_DNA"/>
</dbReference>
<organism evidence="2 3">
    <name type="scientific">Enterocloster bolteae</name>
    <dbReference type="NCBI Taxonomy" id="208479"/>
    <lineage>
        <taxon>Bacteria</taxon>
        <taxon>Bacillati</taxon>
        <taxon>Bacillota</taxon>
        <taxon>Clostridia</taxon>
        <taxon>Lachnospirales</taxon>
        <taxon>Lachnospiraceae</taxon>
        <taxon>Enterocloster</taxon>
    </lineage>
</organism>
<protein>
    <submittedName>
        <fullName evidence="2">Doubled motif LPXTG anchor domain-containing protein</fullName>
    </submittedName>
</protein>
<evidence type="ECO:0000256" key="1">
    <source>
        <dbReference type="SAM" id="Phobius"/>
    </source>
</evidence>
<dbReference type="NCBIfam" id="NF033073">
    <property type="entry name" value="LPXTG_double"/>
    <property type="match status" value="1"/>
</dbReference>
<dbReference type="AlphaFoldDB" id="A0A412YXV7"/>
<evidence type="ECO:0000313" key="3">
    <source>
        <dbReference type="Proteomes" id="UP000284543"/>
    </source>
</evidence>
<keyword evidence="1" id="KW-0812">Transmembrane</keyword>
<reference evidence="2 3" key="1">
    <citation type="submission" date="2018-08" db="EMBL/GenBank/DDBJ databases">
        <title>A genome reference for cultivated species of the human gut microbiota.</title>
        <authorList>
            <person name="Zou Y."/>
            <person name="Xue W."/>
            <person name="Luo G."/>
        </authorList>
    </citation>
    <scope>NUCLEOTIDE SEQUENCE [LARGE SCALE GENOMIC DNA]</scope>
    <source>
        <strain evidence="2 3">AF14-18</strain>
    </source>
</reference>
<comment type="caution">
    <text evidence="2">The sequence shown here is derived from an EMBL/GenBank/DDBJ whole genome shotgun (WGS) entry which is preliminary data.</text>
</comment>
<dbReference type="NCBIfam" id="TIGR01167">
    <property type="entry name" value="LPXTG_anchor"/>
    <property type="match status" value="1"/>
</dbReference>
<proteinExistence type="predicted"/>
<gene>
    <name evidence="2" type="ORF">DWW02_24415</name>
</gene>